<dbReference type="RefSeq" id="XP_018990052.1">
    <property type="nucleotide sequence ID" value="XM_019142409.1"/>
</dbReference>
<dbReference type="PANTHER" id="PTHR12716">
    <property type="entry name" value="TRANSCRIPTION INITIATION FACTOR IIE, BETA SUBUNIT"/>
    <property type="match status" value="1"/>
</dbReference>
<keyword evidence="4" id="KW-1185">Reference proteome</keyword>
<evidence type="ECO:0000259" key="2">
    <source>
        <dbReference type="Pfam" id="PF18121"/>
    </source>
</evidence>
<sequence length="299" mass="33201">MIKGNKRQMPSWAQSSEPGTPGARSAKDEPQDEPDVKPDVKRVKTHLSGNHGMYQDTRTAAIDLLNILRKSVTMRYEDAYFRVQENSPGTDPTKALEILKGLERIEFNAGNQVFSYIPELTLITASEIRNHIRIHSTPTSGLSIKTLKEAMPNGIEPLKDLESRGDVMIMRGLGANYKDIPLPRLGRLNVNGEDLLGGPTTRWKMVFWDHLKEAGRAGKRVDDEFIFAWADVPIAETDDVTKLLADQELSASSLTPAAPKAVAAAPVKKKKRNTRALKITNTHMKEQGIDFSKDYVKGA</sequence>
<dbReference type="InterPro" id="IPR016656">
    <property type="entry name" value="TFIIE-bsu"/>
</dbReference>
<organism evidence="3 4">
    <name type="scientific">Cryptococcus amylolentus CBS 6039</name>
    <dbReference type="NCBI Taxonomy" id="1295533"/>
    <lineage>
        <taxon>Eukaryota</taxon>
        <taxon>Fungi</taxon>
        <taxon>Dikarya</taxon>
        <taxon>Basidiomycota</taxon>
        <taxon>Agaricomycotina</taxon>
        <taxon>Tremellomycetes</taxon>
        <taxon>Tremellales</taxon>
        <taxon>Cryptococcaceae</taxon>
        <taxon>Cryptococcus</taxon>
    </lineage>
</organism>
<feature type="domain" description="TFA2 Winged helix" evidence="2">
    <location>
        <begin position="125"/>
        <end position="173"/>
    </location>
</feature>
<protein>
    <recommendedName>
        <fullName evidence="2">TFA2 Winged helix domain-containing protein</fullName>
    </recommendedName>
</protein>
<dbReference type="PANTHER" id="PTHR12716:SF8">
    <property type="entry name" value="TRANSCRIPTION INITIATION FACTOR IIE SUBUNIT BETA"/>
    <property type="match status" value="1"/>
</dbReference>
<dbReference type="InterPro" id="IPR040501">
    <property type="entry name" value="TFA2_Winged_2"/>
</dbReference>
<feature type="compositionally biased region" description="Basic and acidic residues" evidence="1">
    <location>
        <begin position="25"/>
        <end position="40"/>
    </location>
</feature>
<evidence type="ECO:0000313" key="3">
    <source>
        <dbReference type="EMBL" id="ODN74190.1"/>
    </source>
</evidence>
<dbReference type="GO" id="GO:0006367">
    <property type="term" value="P:transcription initiation at RNA polymerase II promoter"/>
    <property type="evidence" value="ECO:0007669"/>
    <property type="project" value="InterPro"/>
</dbReference>
<name>A0A1E3HCX3_9TREE</name>
<dbReference type="AlphaFoldDB" id="A0A1E3HCX3"/>
<dbReference type="Pfam" id="PF18121">
    <property type="entry name" value="TFA2_Winged_2"/>
    <property type="match status" value="1"/>
</dbReference>
<dbReference type="GO" id="GO:0001097">
    <property type="term" value="F:TFIIH-class transcription factor complex binding"/>
    <property type="evidence" value="ECO:0007669"/>
    <property type="project" value="TreeGrafter"/>
</dbReference>
<proteinExistence type="predicted"/>
<gene>
    <name evidence="3" type="ORF">L202_07639</name>
</gene>
<dbReference type="EMBL" id="AWGJ01000012">
    <property type="protein sequence ID" value="ODN74190.1"/>
    <property type="molecule type" value="Genomic_DNA"/>
</dbReference>
<feature type="region of interest" description="Disordered" evidence="1">
    <location>
        <begin position="1"/>
        <end position="40"/>
    </location>
</feature>
<dbReference type="GeneID" id="30158948"/>
<dbReference type="OrthoDB" id="3907302at2759"/>
<accession>A0A1E3HCX3</accession>
<dbReference type="Proteomes" id="UP000094065">
    <property type="component" value="Unassembled WGS sequence"/>
</dbReference>
<reference evidence="3 4" key="1">
    <citation type="submission" date="2016-06" db="EMBL/GenBank/DDBJ databases">
        <title>Evolution of pathogenesis and genome organization in the Tremellales.</title>
        <authorList>
            <person name="Cuomo C."/>
            <person name="Litvintseva A."/>
            <person name="Heitman J."/>
            <person name="Chen Y."/>
            <person name="Sun S."/>
            <person name="Springer D."/>
            <person name="Dromer F."/>
            <person name="Young S."/>
            <person name="Zeng Q."/>
            <person name="Chapman S."/>
            <person name="Gujja S."/>
            <person name="Saif S."/>
            <person name="Birren B."/>
        </authorList>
    </citation>
    <scope>NUCLEOTIDE SEQUENCE [LARGE SCALE GENOMIC DNA]</scope>
    <source>
        <strain evidence="3 4">CBS 6039</strain>
    </source>
</reference>
<comment type="caution">
    <text evidence="3">The sequence shown here is derived from an EMBL/GenBank/DDBJ whole genome shotgun (WGS) entry which is preliminary data.</text>
</comment>
<dbReference type="STRING" id="1295533.A0A1E3HCX3"/>
<evidence type="ECO:0000256" key="1">
    <source>
        <dbReference type="SAM" id="MobiDB-lite"/>
    </source>
</evidence>
<dbReference type="GO" id="GO:0005673">
    <property type="term" value="C:transcription factor TFIIE complex"/>
    <property type="evidence" value="ECO:0007669"/>
    <property type="project" value="InterPro"/>
</dbReference>
<evidence type="ECO:0000313" key="4">
    <source>
        <dbReference type="Proteomes" id="UP000094065"/>
    </source>
</evidence>